<dbReference type="KEGG" id="wna:KA717_12920"/>
<sequence length="322" mass="36400">MIAFPIKQGIFKYEVMDHHAILGAPLNANSQQIRQCYLKIAYLLHPDTCKAKSDVEKKRAVKLFSRLVNPAYELLSRESNRTEHLLILSQTAKSHLEDKDKITIANPETRALFEAKNNLDLLYHQQLHRLTTNLYLDLERLLPQVAQISELNLVYLFMRAGESPRITPIAIATSTSTIAPLSPSVSTAQSAPKVQNTRVRREPSRSEAPKIPPKERYLRRAQEYYERDNFNQAIAELREVLKIDPKESRAHCLLGLSYLKSNMLTMAKVHINTASELSPNDPTVLMAKRQLEKNTTNPGAKKADDKSSKSTFLGGLFGGKKK</sequence>
<dbReference type="AlphaFoldDB" id="A0A977L2I1"/>
<protein>
    <submittedName>
        <fullName evidence="3">J domain-containing protein</fullName>
    </submittedName>
</protein>
<dbReference type="SUPFAM" id="SSF48452">
    <property type="entry name" value="TPR-like"/>
    <property type="match status" value="1"/>
</dbReference>
<dbReference type="Gene3D" id="1.10.287.110">
    <property type="entry name" value="DnaJ domain"/>
    <property type="match status" value="1"/>
</dbReference>
<feature type="compositionally biased region" description="Basic and acidic residues" evidence="1">
    <location>
        <begin position="199"/>
        <end position="210"/>
    </location>
</feature>
<dbReference type="EMBL" id="CP073041">
    <property type="protein sequence ID" value="UXE63441.1"/>
    <property type="molecule type" value="Genomic_DNA"/>
</dbReference>
<dbReference type="InterPro" id="IPR001623">
    <property type="entry name" value="DnaJ_domain"/>
</dbReference>
<feature type="compositionally biased region" description="Polar residues" evidence="1">
    <location>
        <begin position="185"/>
        <end position="197"/>
    </location>
</feature>
<dbReference type="Proteomes" id="UP001065613">
    <property type="component" value="Chromosome"/>
</dbReference>
<evidence type="ECO:0000259" key="2">
    <source>
        <dbReference type="SMART" id="SM00271"/>
    </source>
</evidence>
<dbReference type="Gene3D" id="1.25.40.10">
    <property type="entry name" value="Tetratricopeptide repeat domain"/>
    <property type="match status" value="1"/>
</dbReference>
<feature type="region of interest" description="Disordered" evidence="1">
    <location>
        <begin position="181"/>
        <end position="210"/>
    </location>
</feature>
<dbReference type="SMART" id="SM00028">
    <property type="entry name" value="TPR"/>
    <property type="match status" value="2"/>
</dbReference>
<dbReference type="InterPro" id="IPR019734">
    <property type="entry name" value="TPR_rpt"/>
</dbReference>
<dbReference type="SMART" id="SM00271">
    <property type="entry name" value="DnaJ"/>
    <property type="match status" value="1"/>
</dbReference>
<gene>
    <name evidence="3" type="ORF">KA717_12920</name>
</gene>
<evidence type="ECO:0000256" key="1">
    <source>
        <dbReference type="SAM" id="MobiDB-lite"/>
    </source>
</evidence>
<feature type="region of interest" description="Disordered" evidence="1">
    <location>
        <begin position="290"/>
        <end position="322"/>
    </location>
</feature>
<proteinExistence type="predicted"/>
<dbReference type="Pfam" id="PF00226">
    <property type="entry name" value="DnaJ"/>
    <property type="match status" value="1"/>
</dbReference>
<accession>A0A977L2I1</accession>
<organism evidence="3">
    <name type="scientific">Woronichinia naegeliana WA131</name>
    <dbReference type="NCBI Taxonomy" id="2824559"/>
    <lineage>
        <taxon>Bacteria</taxon>
        <taxon>Bacillati</taxon>
        <taxon>Cyanobacteriota</taxon>
        <taxon>Cyanophyceae</taxon>
        <taxon>Synechococcales</taxon>
        <taxon>Coelosphaeriaceae</taxon>
        <taxon>Woronichinia</taxon>
    </lineage>
</organism>
<evidence type="ECO:0000313" key="3">
    <source>
        <dbReference type="EMBL" id="UXE63441.1"/>
    </source>
</evidence>
<feature type="domain" description="J" evidence="2">
    <location>
        <begin position="16"/>
        <end position="80"/>
    </location>
</feature>
<reference evidence="3" key="1">
    <citation type="submission" date="2021-04" db="EMBL/GenBank/DDBJ databases">
        <title>Genome sequence of Woronichinia naegeliana from Washington state freshwater lake bloom.</title>
        <authorList>
            <person name="Dreher T.W."/>
        </authorList>
    </citation>
    <scope>NUCLEOTIDE SEQUENCE</scope>
    <source>
        <strain evidence="3">WA131</strain>
    </source>
</reference>
<dbReference type="InterPro" id="IPR036869">
    <property type="entry name" value="J_dom_sf"/>
</dbReference>
<dbReference type="InterPro" id="IPR011990">
    <property type="entry name" value="TPR-like_helical_dom_sf"/>
</dbReference>
<dbReference type="Pfam" id="PF13414">
    <property type="entry name" value="TPR_11"/>
    <property type="match status" value="1"/>
</dbReference>
<dbReference type="SUPFAM" id="SSF46565">
    <property type="entry name" value="Chaperone J-domain"/>
    <property type="match status" value="1"/>
</dbReference>
<dbReference type="CDD" id="cd06257">
    <property type="entry name" value="DnaJ"/>
    <property type="match status" value="1"/>
</dbReference>
<name>A0A977L2I1_9CYAN</name>